<organism evidence="3 4">
    <name type="scientific">Aciditerrimonas ferrireducens</name>
    <dbReference type="NCBI Taxonomy" id="667306"/>
    <lineage>
        <taxon>Bacteria</taxon>
        <taxon>Bacillati</taxon>
        <taxon>Actinomycetota</taxon>
        <taxon>Acidimicrobiia</taxon>
        <taxon>Acidimicrobiales</taxon>
        <taxon>Acidimicrobiaceae</taxon>
        <taxon>Aciditerrimonas</taxon>
    </lineage>
</organism>
<dbReference type="Proteomes" id="UP001589788">
    <property type="component" value="Unassembled WGS sequence"/>
</dbReference>
<protein>
    <submittedName>
        <fullName evidence="3">N,N-dimethylformamidase beta subunit family domain-containing protein</fullName>
    </submittedName>
</protein>
<keyword evidence="1" id="KW-0812">Transmembrane</keyword>
<keyword evidence="4" id="KW-1185">Reference proteome</keyword>
<feature type="domain" description="N,N-dimethylformamidase beta subunit-like C-terminal" evidence="2">
    <location>
        <begin position="127"/>
        <end position="502"/>
    </location>
</feature>
<sequence length="548" mass="60125">MRRRGRHSAAPPYRRRRWLLGGATTVVVALVVVLVVVLLPSTGRSKPVSRRVRARTAASRLPATFLGPDGVEARWVIEQNELPGTTAWRITTPQQPDAIMGYASRVQARLGQRVTLYVSTVAPEFKVEAFRMGYYQGKGGRLVWQSKELPGTVQPSCPVTPGIYMVQCDWSPSLTFRVTKAFVQGQYLLKLVGSGGQQSYVPLTIWDPSSHATYVLMAGVLTWQVFNPFGGYDLYEGQPPGLKGYPYPTRSRVVSFDRPYATSYGNGAASFLGNEYPLIYYAEEHGLDVTYWTDITLAEHGNLLANHTVLISPGHDEEWSLRMRNAVLAARAKGVNLIFFGASPILRKVRLQASPLGPDMEVVNYRDPTADPLYGKDDAEVTQNWWGQPPADAPASQIVGDSYVGFNNVQSFPLVVSDASSWLFAGTGLHDGSTVPGVLFTDFDQYVPSRPNPPDVEILAHSPVVIQFDGSHLDADTEYYTWRPSGAGVFESGTNNWINALQTCSSPSDCPAPLVQKMTGNLLRVFGQGPVGKRYPSVSNVAQFYPGA</sequence>
<reference evidence="3 4" key="1">
    <citation type="submission" date="2024-09" db="EMBL/GenBank/DDBJ databases">
        <authorList>
            <person name="Sun Q."/>
            <person name="Mori K."/>
        </authorList>
    </citation>
    <scope>NUCLEOTIDE SEQUENCE [LARGE SCALE GENOMIC DNA]</scope>
    <source>
        <strain evidence="3 4">JCM 15389</strain>
    </source>
</reference>
<proteinExistence type="predicted"/>
<feature type="transmembrane region" description="Helical" evidence="1">
    <location>
        <begin position="20"/>
        <end position="39"/>
    </location>
</feature>
<keyword evidence="1" id="KW-1133">Transmembrane helix</keyword>
<gene>
    <name evidence="3" type="ORF">ACFFRE_10620</name>
</gene>
<accession>A0ABV6C4J1</accession>
<name>A0ABV6C4J1_9ACTN</name>
<comment type="caution">
    <text evidence="3">The sequence shown here is derived from an EMBL/GenBank/DDBJ whole genome shotgun (WGS) entry which is preliminary data.</text>
</comment>
<dbReference type="EMBL" id="JBHLYQ010000118">
    <property type="protein sequence ID" value="MFC0082584.1"/>
    <property type="molecule type" value="Genomic_DNA"/>
</dbReference>
<dbReference type="RefSeq" id="WP_377790191.1">
    <property type="nucleotide sequence ID" value="NZ_JBHLYQ010000118.1"/>
</dbReference>
<keyword evidence="1" id="KW-0472">Membrane</keyword>
<dbReference type="InterPro" id="IPR046540">
    <property type="entry name" value="DMFA2_C"/>
</dbReference>
<evidence type="ECO:0000313" key="3">
    <source>
        <dbReference type="EMBL" id="MFC0082584.1"/>
    </source>
</evidence>
<dbReference type="Pfam" id="PF20254">
    <property type="entry name" value="DMFA2_C"/>
    <property type="match status" value="1"/>
</dbReference>
<evidence type="ECO:0000313" key="4">
    <source>
        <dbReference type="Proteomes" id="UP001589788"/>
    </source>
</evidence>
<evidence type="ECO:0000259" key="2">
    <source>
        <dbReference type="Pfam" id="PF20254"/>
    </source>
</evidence>
<evidence type="ECO:0000256" key="1">
    <source>
        <dbReference type="SAM" id="Phobius"/>
    </source>
</evidence>